<accession>A0AA38HLC4</accession>
<comment type="caution">
    <text evidence="10">The sequence shown here is derived from an EMBL/GenBank/DDBJ whole genome shotgun (WGS) entry which is preliminary data.</text>
</comment>
<dbReference type="Pfam" id="PF07690">
    <property type="entry name" value="MFS_1"/>
    <property type="match status" value="1"/>
</dbReference>
<keyword evidence="4 8" id="KW-0812">Transmembrane</keyword>
<feature type="transmembrane region" description="Helical" evidence="8">
    <location>
        <begin position="340"/>
        <end position="362"/>
    </location>
</feature>
<dbReference type="GO" id="GO:0022857">
    <property type="term" value="F:transmembrane transporter activity"/>
    <property type="evidence" value="ECO:0007669"/>
    <property type="project" value="InterPro"/>
</dbReference>
<evidence type="ECO:0000256" key="4">
    <source>
        <dbReference type="ARBA" id="ARBA00022692"/>
    </source>
</evidence>
<dbReference type="Gene3D" id="1.20.1250.20">
    <property type="entry name" value="MFS general substrate transporter like domains"/>
    <property type="match status" value="1"/>
</dbReference>
<feature type="transmembrane region" description="Helical" evidence="8">
    <location>
        <begin position="163"/>
        <end position="186"/>
    </location>
</feature>
<dbReference type="PROSITE" id="PS00217">
    <property type="entry name" value="SUGAR_TRANSPORT_2"/>
    <property type="match status" value="1"/>
</dbReference>
<evidence type="ECO:0000256" key="5">
    <source>
        <dbReference type="ARBA" id="ARBA00022989"/>
    </source>
</evidence>
<dbReference type="PROSITE" id="PS00216">
    <property type="entry name" value="SUGAR_TRANSPORT_1"/>
    <property type="match status" value="1"/>
</dbReference>
<feature type="transmembrane region" description="Helical" evidence="8">
    <location>
        <begin position="497"/>
        <end position="520"/>
    </location>
</feature>
<evidence type="ECO:0000256" key="6">
    <source>
        <dbReference type="ARBA" id="ARBA00023136"/>
    </source>
</evidence>
<evidence type="ECO:0000256" key="3">
    <source>
        <dbReference type="ARBA" id="ARBA00022448"/>
    </source>
</evidence>
<dbReference type="Proteomes" id="UP001168821">
    <property type="component" value="Unassembled WGS sequence"/>
</dbReference>
<feature type="transmembrane region" description="Helical" evidence="8">
    <location>
        <begin position="464"/>
        <end position="485"/>
    </location>
</feature>
<evidence type="ECO:0000256" key="1">
    <source>
        <dbReference type="ARBA" id="ARBA00004141"/>
    </source>
</evidence>
<evidence type="ECO:0000313" key="11">
    <source>
        <dbReference type="Proteomes" id="UP001168821"/>
    </source>
</evidence>
<comment type="subcellular location">
    <subcellularLocation>
        <location evidence="1">Membrane</location>
        <topology evidence="1">Multi-pass membrane protein</topology>
    </subcellularLocation>
</comment>
<evidence type="ECO:0000256" key="7">
    <source>
        <dbReference type="SAM" id="MobiDB-lite"/>
    </source>
</evidence>
<organism evidence="10 11">
    <name type="scientific">Zophobas morio</name>
    <dbReference type="NCBI Taxonomy" id="2755281"/>
    <lineage>
        <taxon>Eukaryota</taxon>
        <taxon>Metazoa</taxon>
        <taxon>Ecdysozoa</taxon>
        <taxon>Arthropoda</taxon>
        <taxon>Hexapoda</taxon>
        <taxon>Insecta</taxon>
        <taxon>Pterygota</taxon>
        <taxon>Neoptera</taxon>
        <taxon>Endopterygota</taxon>
        <taxon>Coleoptera</taxon>
        <taxon>Polyphaga</taxon>
        <taxon>Cucujiformia</taxon>
        <taxon>Tenebrionidae</taxon>
        <taxon>Zophobas</taxon>
    </lineage>
</organism>
<gene>
    <name evidence="10" type="ORF">Zmor_002840</name>
</gene>
<evidence type="ECO:0000256" key="2">
    <source>
        <dbReference type="ARBA" id="ARBA00008335"/>
    </source>
</evidence>
<sequence>MVESDHPSKNKQDCDVKDERVLNGGGSKDLELGNLPTLKDLNKIPVDVEKGHSDKADFERAIELTGYGKFHYILLAVCGFVSTSEEMDVISMSFILPSAQCDLNLSTQSKGWLNSIIFIGMMAGAYAWGSVADSLGRKKVLITISFMNALCIVASSFSQTYELFMFFRFLNGAALGGSGPVIWSYFAEFQPKSKRGSMLSFMAAFWTLGNLFVAGLAWLIIPTGIGLHHPSFTYNSWRIFLLICAVPSFIVAALLFFLPESPKFLLSRGRCDEAIEIFRQIYSTNTGKSKDDYPVKQLILDDHPEKPIETKTPIKGKYKNMFIDIIDNSKQLFVSPILKFTLISITINFTFHIGYYGLMMWFPELFNRFDEYSRVYPNQTAGVCVVTNFVTEHGSQNGSSCSATIPSAVFLESLITVASALPSNIIAVLFMDLLGRKFFLVFSTVTSGLCAASMYFVYNKLHNLIVSAVFSSVISCGNAALDCLITEIFPTNLRATGVAVSMVAARLGGIIGNLVIANLLDTYCPAPTFIVAALLIGGGLLCLFLPNTTRKALS</sequence>
<feature type="transmembrane region" description="Helical" evidence="8">
    <location>
        <begin position="526"/>
        <end position="545"/>
    </location>
</feature>
<feature type="transmembrane region" description="Helical" evidence="8">
    <location>
        <begin position="409"/>
        <end position="431"/>
    </location>
</feature>
<dbReference type="InterPro" id="IPR036259">
    <property type="entry name" value="MFS_trans_sf"/>
</dbReference>
<dbReference type="GO" id="GO:0016020">
    <property type="term" value="C:membrane"/>
    <property type="evidence" value="ECO:0007669"/>
    <property type="project" value="UniProtKB-SubCell"/>
</dbReference>
<feature type="transmembrane region" description="Helical" evidence="8">
    <location>
        <begin position="237"/>
        <end position="258"/>
    </location>
</feature>
<feature type="transmembrane region" description="Helical" evidence="8">
    <location>
        <begin position="438"/>
        <end position="458"/>
    </location>
</feature>
<comment type="similarity">
    <text evidence="2">Belongs to the major facilitator superfamily.</text>
</comment>
<feature type="domain" description="Major facilitator superfamily (MFS) profile" evidence="9">
    <location>
        <begin position="72"/>
        <end position="550"/>
    </location>
</feature>
<dbReference type="PANTHER" id="PTHR23511:SF34">
    <property type="entry name" value="SYNAPTIC VESICLE GLYCOPROTEIN 2"/>
    <property type="match status" value="1"/>
</dbReference>
<keyword evidence="11" id="KW-1185">Reference proteome</keyword>
<reference evidence="10" key="1">
    <citation type="journal article" date="2023" name="G3 (Bethesda)">
        <title>Whole genome assemblies of Zophobas morio and Tenebrio molitor.</title>
        <authorList>
            <person name="Kaur S."/>
            <person name="Stinson S.A."/>
            <person name="diCenzo G.C."/>
        </authorList>
    </citation>
    <scope>NUCLEOTIDE SEQUENCE</scope>
    <source>
        <strain evidence="10">QUZm001</strain>
    </source>
</reference>
<dbReference type="InterPro" id="IPR011701">
    <property type="entry name" value="MFS"/>
</dbReference>
<feature type="transmembrane region" description="Helical" evidence="8">
    <location>
        <begin position="198"/>
        <end position="221"/>
    </location>
</feature>
<dbReference type="InterPro" id="IPR005828">
    <property type="entry name" value="MFS_sugar_transport-like"/>
</dbReference>
<keyword evidence="6 8" id="KW-0472">Membrane</keyword>
<feature type="compositionally biased region" description="Basic and acidic residues" evidence="7">
    <location>
        <begin position="1"/>
        <end position="21"/>
    </location>
</feature>
<name>A0AA38HLC4_9CUCU</name>
<protein>
    <recommendedName>
        <fullName evidence="9">Major facilitator superfamily (MFS) profile domain-containing protein</fullName>
    </recommendedName>
</protein>
<keyword evidence="5 8" id="KW-1133">Transmembrane helix</keyword>
<dbReference type="PANTHER" id="PTHR23511">
    <property type="entry name" value="SYNAPTIC VESICLE GLYCOPROTEIN 2"/>
    <property type="match status" value="1"/>
</dbReference>
<evidence type="ECO:0000259" key="9">
    <source>
        <dbReference type="PROSITE" id="PS50850"/>
    </source>
</evidence>
<keyword evidence="3" id="KW-0813">Transport</keyword>
<dbReference type="FunFam" id="1.20.1250.20:FF:000232">
    <property type="entry name" value="Organic cation/carnitine transporter 7"/>
    <property type="match status" value="1"/>
</dbReference>
<dbReference type="Pfam" id="PF00083">
    <property type="entry name" value="Sugar_tr"/>
    <property type="match status" value="1"/>
</dbReference>
<feature type="transmembrane region" description="Helical" evidence="8">
    <location>
        <begin position="111"/>
        <end position="128"/>
    </location>
</feature>
<dbReference type="SUPFAM" id="SSF103473">
    <property type="entry name" value="MFS general substrate transporter"/>
    <property type="match status" value="1"/>
</dbReference>
<dbReference type="InterPro" id="IPR005829">
    <property type="entry name" value="Sugar_transporter_CS"/>
</dbReference>
<dbReference type="AlphaFoldDB" id="A0AA38HLC4"/>
<proteinExistence type="inferred from homology"/>
<evidence type="ECO:0000313" key="10">
    <source>
        <dbReference type="EMBL" id="KAJ3639481.1"/>
    </source>
</evidence>
<feature type="region of interest" description="Disordered" evidence="7">
    <location>
        <begin position="1"/>
        <end position="28"/>
    </location>
</feature>
<evidence type="ECO:0000256" key="8">
    <source>
        <dbReference type="SAM" id="Phobius"/>
    </source>
</evidence>
<dbReference type="PROSITE" id="PS50850">
    <property type="entry name" value="MFS"/>
    <property type="match status" value="1"/>
</dbReference>
<dbReference type="InterPro" id="IPR020846">
    <property type="entry name" value="MFS_dom"/>
</dbReference>
<dbReference type="EMBL" id="JALNTZ010000010">
    <property type="protein sequence ID" value="KAJ3639481.1"/>
    <property type="molecule type" value="Genomic_DNA"/>
</dbReference>